<dbReference type="PROSITE" id="PS50011">
    <property type="entry name" value="PROTEIN_KINASE_DOM"/>
    <property type="match status" value="1"/>
</dbReference>
<dbReference type="RefSeq" id="XP_041158083.1">
    <property type="nucleotide sequence ID" value="XM_041306931.1"/>
</dbReference>
<dbReference type="GO" id="GO:0005524">
    <property type="term" value="F:ATP binding"/>
    <property type="evidence" value="ECO:0007669"/>
    <property type="project" value="InterPro"/>
</dbReference>
<dbReference type="Proteomes" id="UP000719766">
    <property type="component" value="Unassembled WGS sequence"/>
</dbReference>
<feature type="region of interest" description="Disordered" evidence="1">
    <location>
        <begin position="101"/>
        <end position="148"/>
    </location>
</feature>
<keyword evidence="4" id="KW-1185">Reference proteome</keyword>
<evidence type="ECO:0000259" key="2">
    <source>
        <dbReference type="PROSITE" id="PS50011"/>
    </source>
</evidence>
<dbReference type="Gene3D" id="1.10.510.10">
    <property type="entry name" value="Transferase(Phosphotransferase) domain 1"/>
    <property type="match status" value="1"/>
</dbReference>
<dbReference type="EMBL" id="JABBWE010000044">
    <property type="protein sequence ID" value="KAG1791198.1"/>
    <property type="molecule type" value="Genomic_DNA"/>
</dbReference>
<proteinExistence type="predicted"/>
<dbReference type="Pfam" id="PF17667">
    <property type="entry name" value="Pkinase_fungal"/>
    <property type="match status" value="1"/>
</dbReference>
<feature type="compositionally biased region" description="Polar residues" evidence="1">
    <location>
        <begin position="105"/>
        <end position="121"/>
    </location>
</feature>
<dbReference type="InterPro" id="IPR000719">
    <property type="entry name" value="Prot_kinase_dom"/>
</dbReference>
<dbReference type="PANTHER" id="PTHR38248:SF2">
    <property type="entry name" value="FUNK1 11"/>
    <property type="match status" value="1"/>
</dbReference>
<organism evidence="3 4">
    <name type="scientific">Suillus plorans</name>
    <dbReference type="NCBI Taxonomy" id="116603"/>
    <lineage>
        <taxon>Eukaryota</taxon>
        <taxon>Fungi</taxon>
        <taxon>Dikarya</taxon>
        <taxon>Basidiomycota</taxon>
        <taxon>Agaricomycotina</taxon>
        <taxon>Agaricomycetes</taxon>
        <taxon>Agaricomycetidae</taxon>
        <taxon>Boletales</taxon>
        <taxon>Suillineae</taxon>
        <taxon>Suillaceae</taxon>
        <taxon>Suillus</taxon>
    </lineage>
</organism>
<name>A0A9P7DG41_9AGAM</name>
<feature type="compositionally biased region" description="Polar residues" evidence="1">
    <location>
        <begin position="139"/>
        <end position="148"/>
    </location>
</feature>
<feature type="domain" description="Protein kinase" evidence="2">
    <location>
        <begin position="403"/>
        <end position="717"/>
    </location>
</feature>
<dbReference type="SUPFAM" id="SSF56112">
    <property type="entry name" value="Protein kinase-like (PK-like)"/>
    <property type="match status" value="1"/>
</dbReference>
<protein>
    <recommendedName>
        <fullName evidence="2">Protein kinase domain-containing protein</fullName>
    </recommendedName>
</protein>
<dbReference type="AlphaFoldDB" id="A0A9P7DG41"/>
<reference evidence="3" key="1">
    <citation type="journal article" date="2020" name="New Phytol.">
        <title>Comparative genomics reveals dynamic genome evolution in host specialist ectomycorrhizal fungi.</title>
        <authorList>
            <person name="Lofgren L.A."/>
            <person name="Nguyen N.H."/>
            <person name="Vilgalys R."/>
            <person name="Ruytinx J."/>
            <person name="Liao H.L."/>
            <person name="Branco S."/>
            <person name="Kuo A."/>
            <person name="LaButti K."/>
            <person name="Lipzen A."/>
            <person name="Andreopoulos W."/>
            <person name="Pangilinan J."/>
            <person name="Riley R."/>
            <person name="Hundley H."/>
            <person name="Na H."/>
            <person name="Barry K."/>
            <person name="Grigoriev I.V."/>
            <person name="Stajich J.E."/>
            <person name="Kennedy P.G."/>
        </authorList>
    </citation>
    <scope>NUCLEOTIDE SEQUENCE</scope>
    <source>
        <strain evidence="3">S12</strain>
    </source>
</reference>
<dbReference type="GeneID" id="64600695"/>
<gene>
    <name evidence="3" type="ORF">HD556DRAFT_1445464</name>
</gene>
<comment type="caution">
    <text evidence="3">The sequence shown here is derived from an EMBL/GenBank/DDBJ whole genome shotgun (WGS) entry which is preliminary data.</text>
</comment>
<evidence type="ECO:0000313" key="4">
    <source>
        <dbReference type="Proteomes" id="UP000719766"/>
    </source>
</evidence>
<evidence type="ECO:0000313" key="3">
    <source>
        <dbReference type="EMBL" id="KAG1791198.1"/>
    </source>
</evidence>
<dbReference type="InterPro" id="IPR040976">
    <property type="entry name" value="Pkinase_fungal"/>
</dbReference>
<accession>A0A9P7DG41</accession>
<dbReference type="PANTHER" id="PTHR38248">
    <property type="entry name" value="FUNK1 6"/>
    <property type="match status" value="1"/>
</dbReference>
<sequence length="770" mass="86698">MQAVVSTTSYRQRLYASVSTTNALPAPCNQSQINEILEEELNGNVLWEEKLLPQDVESVMDAIFIQSDFTPEDISRIHYQSFESSSGRRSTGVPVFIPAGRGASGTWQPDTRNVQPRTLANTRATKRQRAQKQREKTQNTRPRSQMSAVASAVIDTEVEGWNSLTASHADKSFSTQEYDYKNSNKKRIKISAMAEGRWTLLFNTVQAIMYSLYAKCFPNPSKSFPFRPMDLVCGQPKRIWSSKFSTIVVPDDTNAQKPDIVLVNCSLGDSSLRWCNIITCVELTDSELSTQIPLYRGSATKGYLLMREQPWRRFVFIFSIAHNQLRLHYFDRSGLIISRPISITKNPVRLLDVLNTVTLAHTNTLGFDPTMHMCDCTCKNTHHDLREKAIGWIEGKDGTHLSIMSILWRSQGFFSRGTICYRVQTPGGDEYALKDCWVPEDRRYHEGNVLRMVAGVPNVVRLVDEWDVLYDGMPDCTDRIRASRGMSSAGFIRRYHRRLLLSPCGEPLMTYSSRTELLKAFHDIVVAHSLMLKCNVLHGDLSPNNFIIYDGQGYFIDFDHAGITTDSNSIRSEGTGTRPYMSIRLLREGSNNNGNEVTVFHTAGDDLESLFYIFVEFATTFDGPHAMTKDNARKPMWYDYWLLMGDNSWAPKQGLVLSHSGDRSLMSQTTSFFGPFGPIIQEWRLLIRAAAEAASQTNGPPSGVSHEELATLLHKWLSQLPPEIPEDVPSATASPLSVASSSRITRPSGPNNIMQPATALRRSARIQMKL</sequence>
<evidence type="ECO:0000256" key="1">
    <source>
        <dbReference type="SAM" id="MobiDB-lite"/>
    </source>
</evidence>
<dbReference type="OrthoDB" id="2636366at2759"/>
<dbReference type="GO" id="GO:0004672">
    <property type="term" value="F:protein kinase activity"/>
    <property type="evidence" value="ECO:0007669"/>
    <property type="project" value="InterPro"/>
</dbReference>
<dbReference type="InterPro" id="IPR011009">
    <property type="entry name" value="Kinase-like_dom_sf"/>
</dbReference>